<organism evidence="2 3">
    <name type="scientific">Litorisediminicola beolgyonensis</name>
    <dbReference type="NCBI Taxonomy" id="1173614"/>
    <lineage>
        <taxon>Bacteria</taxon>
        <taxon>Pseudomonadati</taxon>
        <taxon>Pseudomonadota</taxon>
        <taxon>Alphaproteobacteria</taxon>
        <taxon>Rhodobacterales</taxon>
        <taxon>Paracoccaceae</taxon>
        <taxon>Litorisediminicola</taxon>
    </lineage>
</organism>
<accession>A0ABW3ZN07</accession>
<keyword evidence="3" id="KW-1185">Reference proteome</keyword>
<dbReference type="RefSeq" id="WP_386806010.1">
    <property type="nucleotide sequence ID" value="NZ_JBHTMU010000050.1"/>
</dbReference>
<evidence type="ECO:0000313" key="3">
    <source>
        <dbReference type="Proteomes" id="UP001597135"/>
    </source>
</evidence>
<name>A0ABW3ZN07_9RHOB</name>
<feature type="chain" id="PRO_5045143425" description="Lipoprotein" evidence="1">
    <location>
        <begin position="23"/>
        <end position="183"/>
    </location>
</feature>
<comment type="caution">
    <text evidence="2">The sequence shown here is derived from an EMBL/GenBank/DDBJ whole genome shotgun (WGS) entry which is preliminary data.</text>
</comment>
<feature type="signal peptide" evidence="1">
    <location>
        <begin position="1"/>
        <end position="22"/>
    </location>
</feature>
<evidence type="ECO:0008006" key="4">
    <source>
        <dbReference type="Google" id="ProtNLM"/>
    </source>
</evidence>
<proteinExistence type="predicted"/>
<dbReference type="Proteomes" id="UP001597135">
    <property type="component" value="Unassembled WGS sequence"/>
</dbReference>
<reference evidence="3" key="1">
    <citation type="journal article" date="2019" name="Int. J. Syst. Evol. Microbiol.">
        <title>The Global Catalogue of Microorganisms (GCM) 10K type strain sequencing project: providing services to taxonomists for standard genome sequencing and annotation.</title>
        <authorList>
            <consortium name="The Broad Institute Genomics Platform"/>
            <consortium name="The Broad Institute Genome Sequencing Center for Infectious Disease"/>
            <person name="Wu L."/>
            <person name="Ma J."/>
        </authorList>
    </citation>
    <scope>NUCLEOTIDE SEQUENCE [LARGE SCALE GENOMIC DNA]</scope>
    <source>
        <strain evidence="3">CCUG 62953</strain>
    </source>
</reference>
<keyword evidence="1" id="KW-0732">Signal</keyword>
<sequence>MGLTIRSAAALAAGAAALAGCATPEMPQKGAFVPFSEVMAETSGKPWECTAYEAATDSCEALSTYELTGDRIDSRGQFVIDTRPSIIAAGAVRFRERDGRACGNLGQMRMSFDGLDDPQAETFIREAVRATFGQMGEICVSYFRAGEDRYVVEARDAAGALIPDGTDVVTFFADKKALREADL</sequence>
<evidence type="ECO:0000313" key="2">
    <source>
        <dbReference type="EMBL" id="MFD1344429.1"/>
    </source>
</evidence>
<dbReference type="EMBL" id="JBHTMU010000050">
    <property type="protein sequence ID" value="MFD1344429.1"/>
    <property type="molecule type" value="Genomic_DNA"/>
</dbReference>
<dbReference type="PROSITE" id="PS51257">
    <property type="entry name" value="PROKAR_LIPOPROTEIN"/>
    <property type="match status" value="1"/>
</dbReference>
<gene>
    <name evidence="2" type="ORF">ACFQ4E_18510</name>
</gene>
<protein>
    <recommendedName>
        <fullName evidence="4">Lipoprotein</fullName>
    </recommendedName>
</protein>
<evidence type="ECO:0000256" key="1">
    <source>
        <dbReference type="SAM" id="SignalP"/>
    </source>
</evidence>